<dbReference type="RefSeq" id="WP_230475922.1">
    <property type="nucleotide sequence ID" value="NZ_CP072842.1"/>
</dbReference>
<dbReference type="EMBL" id="CP072842">
    <property type="protein sequence ID" value="QTV05293.1"/>
    <property type="molecule type" value="Genomic_DNA"/>
</dbReference>
<name>A0ABX7XBM9_9FLAO</name>
<evidence type="ECO:0000313" key="1">
    <source>
        <dbReference type="EMBL" id="QTV05293.1"/>
    </source>
</evidence>
<reference evidence="1 2" key="1">
    <citation type="journal article" date="2021" name="Int. J. Syst. Evol. Microbiol.">
        <title>Faecalibacter bovis sp. nov., isolated from cow faeces.</title>
        <authorList>
            <person name="Li F."/>
            <person name="Zhao W."/>
            <person name="Hong Q."/>
            <person name="Shao Q."/>
            <person name="Song J."/>
            <person name="Yang S."/>
        </authorList>
    </citation>
    <scope>NUCLEOTIDE SEQUENCE [LARGE SCALE GENOMIC DNA]</scope>
    <source>
        <strain evidence="1 2">ZY171143</strain>
    </source>
</reference>
<keyword evidence="2" id="KW-1185">Reference proteome</keyword>
<protein>
    <submittedName>
        <fullName evidence="1">Uncharacterized protein</fullName>
    </submittedName>
</protein>
<reference evidence="2" key="2">
    <citation type="submission" date="2021-04" db="EMBL/GenBank/DDBJ databases">
        <title>Taxonomy of Flavobacteriaceae bacterium ZY171143.</title>
        <authorList>
            <person name="Li F."/>
        </authorList>
    </citation>
    <scope>NUCLEOTIDE SEQUENCE [LARGE SCALE GENOMIC DNA]</scope>
    <source>
        <strain evidence="2">ZY171143</strain>
    </source>
</reference>
<dbReference type="Proteomes" id="UP000672011">
    <property type="component" value="Chromosome"/>
</dbReference>
<accession>A0ABX7XBM9</accession>
<evidence type="ECO:0000313" key="2">
    <source>
        <dbReference type="Proteomes" id="UP000672011"/>
    </source>
</evidence>
<proteinExistence type="predicted"/>
<organism evidence="1 2">
    <name type="scientific">Faecalibacter bovis</name>
    <dbReference type="NCBI Taxonomy" id="2898187"/>
    <lineage>
        <taxon>Bacteria</taxon>
        <taxon>Pseudomonadati</taxon>
        <taxon>Bacteroidota</taxon>
        <taxon>Flavobacteriia</taxon>
        <taxon>Flavobacteriales</taxon>
        <taxon>Weeksellaceae</taxon>
        <taxon>Faecalibacter</taxon>
    </lineage>
</organism>
<sequence>MSFEISINEFNRQFQLYQKGERYNLNLYKIDLNHIIVTFFNEIIEDLEIKYACKENDNIYSHTIKNTTFNLFFESVENLLDHKVISFQGYFTNLDMYFVTKTDYLEINYIKREVLFDIVDRLLNGIDCNYRSRLKTELLINMEFD</sequence>
<gene>
    <name evidence="1" type="ORF">J9309_10975</name>
</gene>